<organism evidence="1 2">
    <name type="scientific">Lepraria finkii</name>
    <dbReference type="NCBI Taxonomy" id="1340010"/>
    <lineage>
        <taxon>Eukaryota</taxon>
        <taxon>Fungi</taxon>
        <taxon>Dikarya</taxon>
        <taxon>Ascomycota</taxon>
        <taxon>Pezizomycotina</taxon>
        <taxon>Lecanoromycetes</taxon>
        <taxon>OSLEUM clade</taxon>
        <taxon>Lecanoromycetidae</taxon>
        <taxon>Lecanorales</taxon>
        <taxon>Lecanorineae</taxon>
        <taxon>Stereocaulaceae</taxon>
        <taxon>Lepraria</taxon>
    </lineage>
</organism>
<protein>
    <submittedName>
        <fullName evidence="1">Uncharacterized protein</fullName>
    </submittedName>
</protein>
<keyword evidence="2" id="KW-1185">Reference proteome</keyword>
<comment type="caution">
    <text evidence="1">The sequence shown here is derived from an EMBL/GenBank/DDBJ whole genome shotgun (WGS) entry which is preliminary data.</text>
</comment>
<name>A0ABR4AZM5_9LECA</name>
<evidence type="ECO:0000313" key="2">
    <source>
        <dbReference type="Proteomes" id="UP001590951"/>
    </source>
</evidence>
<dbReference type="Proteomes" id="UP001590951">
    <property type="component" value="Unassembled WGS sequence"/>
</dbReference>
<gene>
    <name evidence="1" type="ORF">ABVK25_008633</name>
</gene>
<accession>A0ABR4AZM5</accession>
<dbReference type="EMBL" id="JBHFEH010000039">
    <property type="protein sequence ID" value="KAL2051039.1"/>
    <property type="molecule type" value="Genomic_DNA"/>
</dbReference>
<reference evidence="1 2" key="1">
    <citation type="submission" date="2024-09" db="EMBL/GenBank/DDBJ databases">
        <title>Rethinking Asexuality: The Enigmatic Case of Functional Sexual Genes in Lepraria (Stereocaulaceae).</title>
        <authorList>
            <person name="Doellman M."/>
            <person name="Sun Y."/>
            <person name="Barcenas-Pena A."/>
            <person name="Lumbsch H.T."/>
            <person name="Grewe F."/>
        </authorList>
    </citation>
    <scope>NUCLEOTIDE SEQUENCE [LARGE SCALE GENOMIC DNA]</scope>
    <source>
        <strain evidence="1 2">Grewe 0041</strain>
    </source>
</reference>
<sequence>MGLQTIGQHWKGPFKSDWIRMPHETIGEWKAVGSRLQDVLGRVLTRDRWSVTARLRTKSKPVCFAYCERSTGKMKRERIVGDMSGYDVDEPSPNICTFISPLTKSIS</sequence>
<evidence type="ECO:0000313" key="1">
    <source>
        <dbReference type="EMBL" id="KAL2051039.1"/>
    </source>
</evidence>
<proteinExistence type="predicted"/>